<proteinExistence type="predicted"/>
<protein>
    <submittedName>
        <fullName evidence="1">Uncharacterized protein</fullName>
    </submittedName>
</protein>
<dbReference type="AlphaFoldDB" id="A0A9P1P9J5"/>
<gene>
    <name evidence="1" type="ORF">UMC4404_13131</name>
</gene>
<accession>A0A9P1P9J5</accession>
<dbReference type="Proteomes" id="UP000049685">
    <property type="component" value="Unassembled WGS sequence"/>
</dbReference>
<sequence length="102" mass="12390">MRKYTFNTREEVVEFLEKHNFKYYIPRVEEYMSAIKDDLKSYYVELSNSGEVKNCGIISITGGAELKENFFDFNRINEFKNTAYNRQYREQKYKEGIENDYF</sequence>
<evidence type="ECO:0000313" key="1">
    <source>
        <dbReference type="EMBL" id="CEO33333.1"/>
    </source>
</evidence>
<organism evidence="1 2">
    <name type="scientific">Paraclostridium sordellii</name>
    <name type="common">Clostridium sordellii</name>
    <dbReference type="NCBI Taxonomy" id="1505"/>
    <lineage>
        <taxon>Bacteria</taxon>
        <taxon>Bacillati</taxon>
        <taxon>Bacillota</taxon>
        <taxon>Clostridia</taxon>
        <taxon>Peptostreptococcales</taxon>
        <taxon>Peptostreptococcaceae</taxon>
        <taxon>Paraclostridium</taxon>
    </lineage>
</organism>
<comment type="caution">
    <text evidence="1">The sequence shown here is derived from an EMBL/GenBank/DDBJ whole genome shotgun (WGS) entry which is preliminary data.</text>
</comment>
<dbReference type="EMBL" id="CDNY01000003">
    <property type="protein sequence ID" value="CEO33333.1"/>
    <property type="molecule type" value="Genomic_DNA"/>
</dbReference>
<dbReference type="RefSeq" id="WP_055328789.1">
    <property type="nucleotide sequence ID" value="NZ_BDJI01000002.1"/>
</dbReference>
<name>A0A9P1P9J5_PARSO</name>
<evidence type="ECO:0000313" key="2">
    <source>
        <dbReference type="Proteomes" id="UP000049685"/>
    </source>
</evidence>
<reference evidence="2" key="1">
    <citation type="submission" date="2015-01" db="EMBL/GenBank/DDBJ databases">
        <authorList>
            <person name="Aslett A.Martin."/>
            <person name="De Silva Nishadi"/>
        </authorList>
    </citation>
    <scope>NUCLEOTIDE SEQUENCE [LARGE SCALE GENOMIC DNA]</scope>
    <source>
        <strain evidence="2">UMC4404</strain>
    </source>
</reference>